<dbReference type="CDD" id="cd01169">
    <property type="entry name" value="HMPP_kinase"/>
    <property type="match status" value="1"/>
</dbReference>
<comment type="pathway">
    <text evidence="1">Cofactor biosynthesis; thiamine diphosphate biosynthesis.</text>
</comment>
<dbReference type="GO" id="GO:0009228">
    <property type="term" value="P:thiamine biosynthetic process"/>
    <property type="evidence" value="ECO:0007669"/>
    <property type="project" value="InterPro"/>
</dbReference>
<dbReference type="STRING" id="1715693.PH7735_02854"/>
<dbReference type="UniPathway" id="UPA00060">
    <property type="reaction ID" value="UER00138"/>
</dbReference>
<dbReference type="AlphaFoldDB" id="A0A0P1ICC1"/>
<keyword evidence="4" id="KW-0418">Kinase</keyword>
<evidence type="ECO:0000256" key="1">
    <source>
        <dbReference type="ARBA" id="ARBA00004948"/>
    </source>
</evidence>
<sequence>MTQIMIIGGTDSSGGAGLTRDTATAHALGVSVLPVVTAVTAQTDRAVVDMALMPPDLIEAQISASFTGGGPSCVKIGMLGTSAIAQVVAEALADCRVPVVLDPVLASTSGKSLLAGGLPEALIERADLITPNLVEAARLTGKEDAGIPDQARALLDRGAGAVLIKGGHGQGRDAVDHLFDQQRHYTFTAPRLAKGKRGTGCTLATAIACSLAQGKALDVACGEAKRFVHGWLSA</sequence>
<evidence type="ECO:0000259" key="3">
    <source>
        <dbReference type="Pfam" id="PF08543"/>
    </source>
</evidence>
<reference evidence="5" key="1">
    <citation type="submission" date="2015-09" db="EMBL/GenBank/DDBJ databases">
        <authorList>
            <person name="Rodrigo-Torres Lidia"/>
            <person name="Arahal R.David."/>
        </authorList>
    </citation>
    <scope>NUCLEOTIDE SEQUENCE [LARGE SCALE GENOMIC DNA]</scope>
    <source>
        <strain evidence="5">CECT 7735</strain>
    </source>
</reference>
<dbReference type="InterPro" id="IPR004399">
    <property type="entry name" value="HMP/HMP-P_kinase_dom"/>
</dbReference>
<name>A0A0P1ICC1_9RHOB</name>
<dbReference type="GO" id="GO:0008902">
    <property type="term" value="F:hydroxymethylpyrimidine kinase activity"/>
    <property type="evidence" value="ECO:0007669"/>
    <property type="project" value="UniProtKB-EC"/>
</dbReference>
<dbReference type="PANTHER" id="PTHR20858">
    <property type="entry name" value="PHOSPHOMETHYLPYRIMIDINE KINASE"/>
    <property type="match status" value="1"/>
</dbReference>
<dbReference type="PANTHER" id="PTHR20858:SF17">
    <property type="entry name" value="HYDROXYMETHYLPYRIMIDINE_PHOSPHOMETHYLPYRIMIDINE KINASE THI20-RELATED"/>
    <property type="match status" value="1"/>
</dbReference>
<accession>A0A0P1ICC1</accession>
<dbReference type="Proteomes" id="UP000051870">
    <property type="component" value="Unassembled WGS sequence"/>
</dbReference>
<protein>
    <recommendedName>
        <fullName evidence="2">hydroxymethylpyrimidine kinase</fullName>
        <ecNumber evidence="2">2.7.1.49</ecNumber>
    </recommendedName>
</protein>
<keyword evidence="4" id="KW-0808">Transferase</keyword>
<dbReference type="GO" id="GO:0008972">
    <property type="term" value="F:phosphomethylpyrimidine kinase activity"/>
    <property type="evidence" value="ECO:0007669"/>
    <property type="project" value="InterPro"/>
</dbReference>
<dbReference type="InterPro" id="IPR029056">
    <property type="entry name" value="Ribokinase-like"/>
</dbReference>
<dbReference type="GeneID" id="83881861"/>
<dbReference type="RefSeq" id="WP_058312028.1">
    <property type="nucleotide sequence ID" value="NZ_CYTW01000003.1"/>
</dbReference>
<organism evidence="4 5">
    <name type="scientific">Shimia thalassica</name>
    <dbReference type="NCBI Taxonomy" id="1715693"/>
    <lineage>
        <taxon>Bacteria</taxon>
        <taxon>Pseudomonadati</taxon>
        <taxon>Pseudomonadota</taxon>
        <taxon>Alphaproteobacteria</taxon>
        <taxon>Rhodobacterales</taxon>
        <taxon>Roseobacteraceae</taxon>
    </lineage>
</organism>
<keyword evidence="5" id="KW-1185">Reference proteome</keyword>
<evidence type="ECO:0000313" key="5">
    <source>
        <dbReference type="Proteomes" id="UP000051870"/>
    </source>
</evidence>
<gene>
    <name evidence="4" type="primary">thiD</name>
    <name evidence="4" type="ORF">PH7735_02854</name>
</gene>
<dbReference type="EC" id="2.7.1.49" evidence="2"/>
<dbReference type="GO" id="GO:0005829">
    <property type="term" value="C:cytosol"/>
    <property type="evidence" value="ECO:0007669"/>
    <property type="project" value="TreeGrafter"/>
</dbReference>
<proteinExistence type="predicted"/>
<dbReference type="SUPFAM" id="SSF53613">
    <property type="entry name" value="Ribokinase-like"/>
    <property type="match status" value="1"/>
</dbReference>
<dbReference type="InterPro" id="IPR013749">
    <property type="entry name" value="PM/HMP-P_kinase-1"/>
</dbReference>
<dbReference type="Gene3D" id="3.40.1190.20">
    <property type="match status" value="1"/>
</dbReference>
<evidence type="ECO:0000256" key="2">
    <source>
        <dbReference type="ARBA" id="ARBA00012135"/>
    </source>
</evidence>
<dbReference type="Pfam" id="PF08543">
    <property type="entry name" value="Phos_pyr_kin"/>
    <property type="match status" value="1"/>
</dbReference>
<dbReference type="GO" id="GO:0009229">
    <property type="term" value="P:thiamine diphosphate biosynthetic process"/>
    <property type="evidence" value="ECO:0007669"/>
    <property type="project" value="UniProtKB-UniPathway"/>
</dbReference>
<evidence type="ECO:0000313" key="4">
    <source>
        <dbReference type="EMBL" id="CUK05056.1"/>
    </source>
</evidence>
<dbReference type="EMBL" id="CYTW01000003">
    <property type="protein sequence ID" value="CUK05056.1"/>
    <property type="molecule type" value="Genomic_DNA"/>
</dbReference>
<feature type="domain" description="Pyridoxamine kinase/Phosphomethylpyrimidine kinase" evidence="3">
    <location>
        <begin position="11"/>
        <end position="231"/>
    </location>
</feature>